<reference evidence="3 4" key="1">
    <citation type="submission" date="2019-02" db="EMBL/GenBank/DDBJ databases">
        <title>Deep-cultivation of Planctomycetes and their phenomic and genomic characterization uncovers novel biology.</title>
        <authorList>
            <person name="Wiegand S."/>
            <person name="Jogler M."/>
            <person name="Boedeker C."/>
            <person name="Pinto D."/>
            <person name="Vollmers J."/>
            <person name="Rivas-Marin E."/>
            <person name="Kohn T."/>
            <person name="Peeters S.H."/>
            <person name="Heuer A."/>
            <person name="Rast P."/>
            <person name="Oberbeckmann S."/>
            <person name="Bunk B."/>
            <person name="Jeske O."/>
            <person name="Meyerdierks A."/>
            <person name="Storesund J.E."/>
            <person name="Kallscheuer N."/>
            <person name="Luecker S."/>
            <person name="Lage O.M."/>
            <person name="Pohl T."/>
            <person name="Merkel B.J."/>
            <person name="Hornburger P."/>
            <person name="Mueller R.-W."/>
            <person name="Bruemmer F."/>
            <person name="Labrenz M."/>
            <person name="Spormann A.M."/>
            <person name="Op den Camp H."/>
            <person name="Overmann J."/>
            <person name="Amann R."/>
            <person name="Jetten M.S.M."/>
            <person name="Mascher T."/>
            <person name="Medema M.H."/>
            <person name="Devos D.P."/>
            <person name="Kaster A.-K."/>
            <person name="Ovreas L."/>
            <person name="Rohde M."/>
            <person name="Galperin M.Y."/>
            <person name="Jogler C."/>
        </authorList>
    </citation>
    <scope>NUCLEOTIDE SEQUENCE [LARGE SCALE GENOMIC DNA]</scope>
    <source>
        <strain evidence="3 4">Spa11</strain>
    </source>
</reference>
<accession>A0A518K931</accession>
<dbReference type="InterPro" id="IPR038729">
    <property type="entry name" value="Rad50/SbcC_AAA"/>
</dbReference>
<dbReference type="Gene3D" id="3.40.50.300">
    <property type="entry name" value="P-loop containing nucleotide triphosphate hydrolases"/>
    <property type="match status" value="2"/>
</dbReference>
<evidence type="ECO:0000313" key="4">
    <source>
        <dbReference type="Proteomes" id="UP000316426"/>
    </source>
</evidence>
<evidence type="ECO:0000256" key="1">
    <source>
        <dbReference type="SAM" id="Coils"/>
    </source>
</evidence>
<dbReference type="RefSeq" id="WP_145112565.1">
    <property type="nucleotide sequence ID" value="NZ_CP036349.1"/>
</dbReference>
<dbReference type="Proteomes" id="UP000316426">
    <property type="component" value="Chromosome"/>
</dbReference>
<dbReference type="SUPFAM" id="SSF52540">
    <property type="entry name" value="P-loop containing nucleoside triphosphate hydrolases"/>
    <property type="match status" value="1"/>
</dbReference>
<dbReference type="PANTHER" id="PTHR32114">
    <property type="entry name" value="ABC TRANSPORTER ABCH.3"/>
    <property type="match status" value="1"/>
</dbReference>
<feature type="domain" description="Rad50/SbcC-type AAA" evidence="2">
    <location>
        <begin position="6"/>
        <end position="216"/>
    </location>
</feature>
<dbReference type="Pfam" id="PF13476">
    <property type="entry name" value="AAA_23"/>
    <property type="match status" value="1"/>
</dbReference>
<sequence length="712" mass="78582">MRLKSIDVSGFRGFATRKSFDLSADAIVVVGSNGLGKTSLLDAIHWGMCGKLGRIDGGDDKLVSMYSPTGQARVALTLADRDQEITITRVFDGYTQSLQASIGGKHFKETSARARILELLWPEAASAKDGDESLSAALTRSVYLQQDRLRDFLDNATDQERFNVISELVGAGRLTELQSELESESRSWSRATTQLSKDLAPLVNRVEALQTQLASLRKSAAVGSEFQESQWNNWWETCRSCGVSVPDVPTPTSADAASTLDKALRDIRAMRDSSRRRRSLIESAIQFELLEPPKPLESIEKLEGEAAESTLKTASAAAALKAAQGRAAATRKRQVEAHEAREQHRALAQLAIALLDSSCPVCQQSYDVEATRLRLKGIIEFGAETATNTEVAESIEEYAKAEKDAVEAEAEVRKKLADAERLQKQHAQWDLERNERFSELEISANQVSVKALEAMLNECDSQEGRLRNLTTEGEALSLNIAREAANARISSTEADLRKAEVESAIHQLEMVKRERTSVTTKLLIEQLRDARSTVAIDKLSEIEPLLQRIFSRIDPHPTFRVVSFATDVIRGKGRLDAEIRDSAEGKSSRTPAAIFSSSQLNALAVSVFLSFNLALPHLPIQAALLDDPIQSLDEINLLGLVDLLRRTKEKRQIVVSTHDGKFGRLLARKLRPANADQRTSVIELRGWNRTGPEVIQYPVEADRTPLRLAVVS</sequence>
<organism evidence="3 4">
    <name type="scientific">Botrimarina mediterranea</name>
    <dbReference type="NCBI Taxonomy" id="2528022"/>
    <lineage>
        <taxon>Bacteria</taxon>
        <taxon>Pseudomonadati</taxon>
        <taxon>Planctomycetota</taxon>
        <taxon>Planctomycetia</taxon>
        <taxon>Pirellulales</taxon>
        <taxon>Lacipirellulaceae</taxon>
        <taxon>Botrimarina</taxon>
    </lineage>
</organism>
<keyword evidence="1" id="KW-0175">Coiled coil</keyword>
<name>A0A518K931_9BACT</name>
<protein>
    <submittedName>
        <fullName evidence="3">Chromosome partition protein Smc</fullName>
    </submittedName>
</protein>
<feature type="coiled-coil region" evidence="1">
    <location>
        <begin position="391"/>
        <end position="425"/>
    </location>
</feature>
<dbReference type="GO" id="GO:0016887">
    <property type="term" value="F:ATP hydrolysis activity"/>
    <property type="evidence" value="ECO:0007669"/>
    <property type="project" value="InterPro"/>
</dbReference>
<evidence type="ECO:0000259" key="2">
    <source>
        <dbReference type="Pfam" id="PF13476"/>
    </source>
</evidence>
<dbReference type="KEGG" id="bmei:Spa11_24840"/>
<dbReference type="PANTHER" id="PTHR32114:SF2">
    <property type="entry name" value="ABC TRANSPORTER ABCH.3"/>
    <property type="match status" value="1"/>
</dbReference>
<dbReference type="AlphaFoldDB" id="A0A518K931"/>
<feature type="coiled-coil region" evidence="1">
    <location>
        <begin position="452"/>
        <end position="502"/>
    </location>
</feature>
<dbReference type="GO" id="GO:0006302">
    <property type="term" value="P:double-strand break repair"/>
    <property type="evidence" value="ECO:0007669"/>
    <property type="project" value="InterPro"/>
</dbReference>
<keyword evidence="4" id="KW-1185">Reference proteome</keyword>
<evidence type="ECO:0000313" key="3">
    <source>
        <dbReference type="EMBL" id="QDV74283.1"/>
    </source>
</evidence>
<dbReference type="EMBL" id="CP036349">
    <property type="protein sequence ID" value="QDV74283.1"/>
    <property type="molecule type" value="Genomic_DNA"/>
</dbReference>
<gene>
    <name evidence="3" type="primary">smc_6</name>
    <name evidence="3" type="ORF">Spa11_24840</name>
</gene>
<dbReference type="InterPro" id="IPR027417">
    <property type="entry name" value="P-loop_NTPase"/>
</dbReference>
<proteinExistence type="predicted"/>